<dbReference type="EMBL" id="BSYO01000014">
    <property type="protein sequence ID" value="GMH14398.1"/>
    <property type="molecule type" value="Genomic_DNA"/>
</dbReference>
<keyword evidence="3" id="KW-1185">Reference proteome</keyword>
<feature type="compositionally biased region" description="Basic and acidic residues" evidence="1">
    <location>
        <begin position="270"/>
        <end position="282"/>
    </location>
</feature>
<feature type="region of interest" description="Disordered" evidence="1">
    <location>
        <begin position="210"/>
        <end position="282"/>
    </location>
</feature>
<dbReference type="Proteomes" id="UP001279734">
    <property type="component" value="Unassembled WGS sequence"/>
</dbReference>
<reference evidence="2" key="1">
    <citation type="submission" date="2023-05" db="EMBL/GenBank/DDBJ databases">
        <title>Nepenthes gracilis genome sequencing.</title>
        <authorList>
            <person name="Fukushima K."/>
        </authorList>
    </citation>
    <scope>NUCLEOTIDE SEQUENCE</scope>
    <source>
        <strain evidence="2">SING2019-196</strain>
    </source>
</reference>
<organism evidence="2 3">
    <name type="scientific">Nepenthes gracilis</name>
    <name type="common">Slender pitcher plant</name>
    <dbReference type="NCBI Taxonomy" id="150966"/>
    <lineage>
        <taxon>Eukaryota</taxon>
        <taxon>Viridiplantae</taxon>
        <taxon>Streptophyta</taxon>
        <taxon>Embryophyta</taxon>
        <taxon>Tracheophyta</taxon>
        <taxon>Spermatophyta</taxon>
        <taxon>Magnoliopsida</taxon>
        <taxon>eudicotyledons</taxon>
        <taxon>Gunneridae</taxon>
        <taxon>Pentapetalae</taxon>
        <taxon>Caryophyllales</taxon>
        <taxon>Nepenthaceae</taxon>
        <taxon>Nepenthes</taxon>
    </lineage>
</organism>
<evidence type="ECO:0000313" key="2">
    <source>
        <dbReference type="EMBL" id="GMH14398.1"/>
    </source>
</evidence>
<feature type="compositionally biased region" description="Polar residues" evidence="1">
    <location>
        <begin position="373"/>
        <end position="384"/>
    </location>
</feature>
<sequence length="486" mass="53616">MWVDLVEESKLVNENCDDEWFHKSHLFHQCSARQLRAAFGHSAEGSDFFNSNSHGVKSSPKLDSSVSKSRGKCYKVSNWKTDDFGHPVKDLSCRSSRLDAGTFQEYQPKLGCANTNTFSRIASASSEVISTHGDMKSGSTSLSMVASEGDSTSTVTTEFDQQQNPNILATSKQMFSQTSGLLSSLRINLTKSCAMRQALRVEISIDNESKCRKSSSSKSSTGSFDRGCKAKKTVPSLKQNKVRAFHNRESKGRISSSGKSSVGSSNPRYTSKDTVHGFKDKKDGTSDGEFKGFISSSGYSLNLRYEVEKIECVTKHIKDATSNGSNRMKMLQATNRVNFSKVKKAVSVEARNVTHNANARTSSAQEAAKSKVPLQTVQTRNSESLRVNVKHRSSSIAREKEKRGNIKSNRVASSAKENLTRSMVMSKISEYKNKMAVPIVGDRKTKQLKVTQIDGREVIIGSKGKYNGEAVDGKQRATKGHRVYFR</sequence>
<feature type="region of interest" description="Disordered" evidence="1">
    <location>
        <begin position="354"/>
        <end position="384"/>
    </location>
</feature>
<gene>
    <name evidence="2" type="ORF">Nepgr_016239</name>
</gene>
<name>A0AAD3XRF6_NEPGR</name>
<protein>
    <submittedName>
        <fullName evidence="2">Uncharacterized protein</fullName>
    </submittedName>
</protein>
<accession>A0AAD3XRF6</accession>
<feature type="compositionally biased region" description="Polar residues" evidence="1">
    <location>
        <begin position="354"/>
        <end position="365"/>
    </location>
</feature>
<evidence type="ECO:0000256" key="1">
    <source>
        <dbReference type="SAM" id="MobiDB-lite"/>
    </source>
</evidence>
<feature type="compositionally biased region" description="Low complexity" evidence="1">
    <location>
        <begin position="253"/>
        <end position="265"/>
    </location>
</feature>
<comment type="caution">
    <text evidence="2">The sequence shown here is derived from an EMBL/GenBank/DDBJ whole genome shotgun (WGS) entry which is preliminary data.</text>
</comment>
<evidence type="ECO:0000313" key="3">
    <source>
        <dbReference type="Proteomes" id="UP001279734"/>
    </source>
</evidence>
<dbReference type="AlphaFoldDB" id="A0AAD3XRF6"/>
<proteinExistence type="predicted"/>
<feature type="compositionally biased region" description="Low complexity" evidence="1">
    <location>
        <begin position="214"/>
        <end position="223"/>
    </location>
</feature>